<dbReference type="Proteomes" id="UP000237000">
    <property type="component" value="Unassembled WGS sequence"/>
</dbReference>
<gene>
    <name evidence="4" type="ORF">TorRG33x02_254110</name>
</gene>
<dbReference type="PANTHER" id="PTHR31623">
    <property type="entry name" value="F21J9.9"/>
    <property type="match status" value="1"/>
</dbReference>
<proteinExistence type="inferred from homology"/>
<dbReference type="Pfam" id="PF02458">
    <property type="entry name" value="Transferase"/>
    <property type="match status" value="1"/>
</dbReference>
<dbReference type="GO" id="GO:0016746">
    <property type="term" value="F:acyltransferase activity"/>
    <property type="evidence" value="ECO:0007669"/>
    <property type="project" value="UniProtKB-KW"/>
</dbReference>
<evidence type="ECO:0000256" key="2">
    <source>
        <dbReference type="ARBA" id="ARBA00022679"/>
    </source>
</evidence>
<reference evidence="5" key="1">
    <citation type="submission" date="2016-06" db="EMBL/GenBank/DDBJ databases">
        <title>Parallel loss of symbiosis genes in relatives of nitrogen-fixing non-legume Parasponia.</title>
        <authorList>
            <person name="Van Velzen R."/>
            <person name="Holmer R."/>
            <person name="Bu F."/>
            <person name="Rutten L."/>
            <person name="Van Zeijl A."/>
            <person name="Liu W."/>
            <person name="Santuari L."/>
            <person name="Cao Q."/>
            <person name="Sharma T."/>
            <person name="Shen D."/>
            <person name="Roswanjaya Y."/>
            <person name="Wardhani T."/>
            <person name="Kalhor M.S."/>
            <person name="Jansen J."/>
            <person name="Van den Hoogen J."/>
            <person name="Gungor B."/>
            <person name="Hartog M."/>
            <person name="Hontelez J."/>
            <person name="Verver J."/>
            <person name="Yang W.-C."/>
            <person name="Schijlen E."/>
            <person name="Repin R."/>
            <person name="Schilthuizen M."/>
            <person name="Schranz E."/>
            <person name="Heidstra R."/>
            <person name="Miyata K."/>
            <person name="Fedorova E."/>
            <person name="Kohlen W."/>
            <person name="Bisseling T."/>
            <person name="Smit S."/>
            <person name="Geurts R."/>
        </authorList>
    </citation>
    <scope>NUCLEOTIDE SEQUENCE [LARGE SCALE GENOMIC DNA]</scope>
    <source>
        <strain evidence="5">cv. RG33-2</strain>
    </source>
</reference>
<comment type="similarity">
    <text evidence="1">Belongs to the plant acyltransferase family.</text>
</comment>
<dbReference type="InParanoid" id="A0A2P5DE89"/>
<comment type="caution">
    <text evidence="4">The sequence shown here is derived from an EMBL/GenBank/DDBJ whole genome shotgun (WGS) entry which is preliminary data.</text>
</comment>
<dbReference type="PANTHER" id="PTHR31623:SF122">
    <property type="entry name" value="HXXXD-TYPE ACYL-TRANSFERASE FAMILY PROTEIN"/>
    <property type="match status" value="1"/>
</dbReference>
<name>A0A2P5DE89_TREOI</name>
<sequence>MAPEMKVEIISRETITPSSPTPSNLKTCNLSFLDQLTPPIYCRMLYFYSKNDIYPSTSISDQLKKSLSETLTRFYPIAGRIINNTTIECSDEGARYVEARCHGLLSTFLDQQPDLDLLQQSIPTVFESPEVGIWPQLIVQATFFDCGGLALDICASHKFMDAATIGMFVKSWAQTSNGSGQRVVDPVFDGASYFPPVDPSFFRLPNVVGNEVECVMRRFVFDKSKVMDLKARVSSQGIKNPTRAQVVTALIWKCAIAASRSSSDNHQVPVNKFSLAQTMEVRKRAEPPLPENLVGNVVTFVFAETNIDHEVVPELKDLVAELRRGIKEFTENKAKRLQGDDASQVIFEDLLEFGMLMGRKDTHGLVLSSMCNFQLYEAADFGWGEPIWLTVPAATRGHGNFVRLMDTRDGGVEAFVILSKEGMDLLERDTELLEFAYIYQQ</sequence>
<keyword evidence="2 4" id="KW-0808">Transferase</keyword>
<protein>
    <submittedName>
        <fullName evidence="4">Transferase</fullName>
    </submittedName>
</protein>
<keyword evidence="3" id="KW-0012">Acyltransferase</keyword>
<evidence type="ECO:0000313" key="4">
    <source>
        <dbReference type="EMBL" id="PON71615.1"/>
    </source>
</evidence>
<accession>A0A2P5DE89</accession>
<dbReference type="OrthoDB" id="1932220at2759"/>
<organism evidence="4 5">
    <name type="scientific">Trema orientale</name>
    <name type="common">Charcoal tree</name>
    <name type="synonym">Celtis orientalis</name>
    <dbReference type="NCBI Taxonomy" id="63057"/>
    <lineage>
        <taxon>Eukaryota</taxon>
        <taxon>Viridiplantae</taxon>
        <taxon>Streptophyta</taxon>
        <taxon>Embryophyta</taxon>
        <taxon>Tracheophyta</taxon>
        <taxon>Spermatophyta</taxon>
        <taxon>Magnoliopsida</taxon>
        <taxon>eudicotyledons</taxon>
        <taxon>Gunneridae</taxon>
        <taxon>Pentapetalae</taxon>
        <taxon>rosids</taxon>
        <taxon>fabids</taxon>
        <taxon>Rosales</taxon>
        <taxon>Cannabaceae</taxon>
        <taxon>Trema</taxon>
    </lineage>
</organism>
<dbReference type="AlphaFoldDB" id="A0A2P5DE89"/>
<evidence type="ECO:0000313" key="5">
    <source>
        <dbReference type="Proteomes" id="UP000237000"/>
    </source>
</evidence>
<evidence type="ECO:0000256" key="3">
    <source>
        <dbReference type="ARBA" id="ARBA00023315"/>
    </source>
</evidence>
<dbReference type="STRING" id="63057.A0A2P5DE89"/>
<dbReference type="InterPro" id="IPR023213">
    <property type="entry name" value="CAT-like_dom_sf"/>
</dbReference>
<dbReference type="EMBL" id="JXTC01000276">
    <property type="protein sequence ID" value="PON71615.1"/>
    <property type="molecule type" value="Genomic_DNA"/>
</dbReference>
<keyword evidence="5" id="KW-1185">Reference proteome</keyword>
<evidence type="ECO:0000256" key="1">
    <source>
        <dbReference type="ARBA" id="ARBA00009861"/>
    </source>
</evidence>
<dbReference type="Gene3D" id="3.30.559.10">
    <property type="entry name" value="Chloramphenicol acetyltransferase-like domain"/>
    <property type="match status" value="2"/>
</dbReference>